<sequence>MAIPFPTPIPAWRPRFIAAAVTVVAMIFPHSRSLAADVFPGPVMAHVLKVIDGDTFTAQALIWPGQMLTVNVRLRGVDAPELRACCEQEREAAMRATHALEHLIQSDAPVAISNIASDKYYGRVVADVTTGAGDRVAQRLLDADLVKPYAGGGRAGWC</sequence>
<dbReference type="SUPFAM" id="SSF50199">
    <property type="entry name" value="Staphylococcal nuclease"/>
    <property type="match status" value="1"/>
</dbReference>
<protein>
    <recommendedName>
        <fullName evidence="1">TNase-like domain-containing protein</fullName>
    </recommendedName>
</protein>
<dbReference type="OrthoDB" id="309040at2"/>
<gene>
    <name evidence="2" type="ORF">BSQ44_23915</name>
</gene>
<evidence type="ECO:0000313" key="2">
    <source>
        <dbReference type="EMBL" id="APH74073.1"/>
    </source>
</evidence>
<name>A0A1L3SXB3_9HYPH</name>
<dbReference type="Proteomes" id="UP000182840">
    <property type="component" value="Chromosome"/>
</dbReference>
<dbReference type="Gene3D" id="2.40.50.90">
    <property type="match status" value="1"/>
</dbReference>
<dbReference type="KEGG" id="meso:BSQ44_23915"/>
<dbReference type="AlphaFoldDB" id="A0A1L3SXB3"/>
<dbReference type="RefSeq" id="WP_072607537.1">
    <property type="nucleotide sequence ID" value="NZ_CP018171.1"/>
</dbReference>
<dbReference type="Pfam" id="PF00565">
    <property type="entry name" value="SNase"/>
    <property type="match status" value="1"/>
</dbReference>
<dbReference type="EMBL" id="CP018171">
    <property type="protein sequence ID" value="APH74073.1"/>
    <property type="molecule type" value="Genomic_DNA"/>
</dbReference>
<organism evidence="2 3">
    <name type="scientific">Aquibium oceanicum</name>
    <dbReference type="NCBI Taxonomy" id="1670800"/>
    <lineage>
        <taxon>Bacteria</taxon>
        <taxon>Pseudomonadati</taxon>
        <taxon>Pseudomonadota</taxon>
        <taxon>Alphaproteobacteria</taxon>
        <taxon>Hyphomicrobiales</taxon>
        <taxon>Phyllobacteriaceae</taxon>
        <taxon>Aquibium</taxon>
    </lineage>
</organism>
<evidence type="ECO:0000259" key="1">
    <source>
        <dbReference type="Pfam" id="PF00565"/>
    </source>
</evidence>
<keyword evidence="3" id="KW-1185">Reference proteome</keyword>
<evidence type="ECO:0000313" key="3">
    <source>
        <dbReference type="Proteomes" id="UP000182840"/>
    </source>
</evidence>
<dbReference type="InterPro" id="IPR016071">
    <property type="entry name" value="Staphylococal_nuclease_OB-fold"/>
</dbReference>
<accession>A0A1L3SXB3</accession>
<feature type="domain" description="TNase-like" evidence="1">
    <location>
        <begin position="71"/>
        <end position="142"/>
    </location>
</feature>
<dbReference type="InterPro" id="IPR035437">
    <property type="entry name" value="SNase_OB-fold_sf"/>
</dbReference>
<proteinExistence type="predicted"/>
<dbReference type="STRING" id="1670800.BSQ44_23915"/>
<reference evidence="3" key="1">
    <citation type="submission" date="2016-11" db="EMBL/GenBank/DDBJ databases">
        <title>Mesorhizobium oceanicum sp. nov., isolated from deep seawater in South China Sea.</title>
        <authorList>
            <person name="Fu G.-Y."/>
        </authorList>
    </citation>
    <scope>NUCLEOTIDE SEQUENCE [LARGE SCALE GENOMIC DNA]</scope>
    <source>
        <strain evidence="3">B7</strain>
    </source>
</reference>